<accession>A0A9D4E3N0</accession>
<sequence length="74" mass="7968">MPSLLGEGFHLQVTVTQMMGLCKHVFQNTVKGQQVIGFDVWSGDESHSVSPEGQSGALHLAALYVQEGLIDILS</sequence>
<protein>
    <submittedName>
        <fullName evidence="1">Uncharacterized protein</fullName>
    </submittedName>
</protein>
<dbReference type="EMBL" id="JAIWYP010000009">
    <property type="protein sequence ID" value="KAH3771137.1"/>
    <property type="molecule type" value="Genomic_DNA"/>
</dbReference>
<evidence type="ECO:0000313" key="2">
    <source>
        <dbReference type="Proteomes" id="UP000828390"/>
    </source>
</evidence>
<keyword evidence="2" id="KW-1185">Reference proteome</keyword>
<reference evidence="1" key="2">
    <citation type="submission" date="2020-11" db="EMBL/GenBank/DDBJ databases">
        <authorList>
            <person name="McCartney M.A."/>
            <person name="Auch B."/>
            <person name="Kono T."/>
            <person name="Mallez S."/>
            <person name="Becker A."/>
            <person name="Gohl D.M."/>
            <person name="Silverstein K.A.T."/>
            <person name="Koren S."/>
            <person name="Bechman K.B."/>
            <person name="Herman A."/>
            <person name="Abrahante J.E."/>
            <person name="Garbe J."/>
        </authorList>
    </citation>
    <scope>NUCLEOTIDE SEQUENCE</scope>
    <source>
        <strain evidence="1">Duluth1</strain>
        <tissue evidence="1">Whole animal</tissue>
    </source>
</reference>
<dbReference type="AlphaFoldDB" id="A0A9D4E3N0"/>
<comment type="caution">
    <text evidence="1">The sequence shown here is derived from an EMBL/GenBank/DDBJ whole genome shotgun (WGS) entry which is preliminary data.</text>
</comment>
<name>A0A9D4E3N0_DREPO</name>
<gene>
    <name evidence="1" type="ORF">DPMN_172439</name>
</gene>
<organism evidence="1 2">
    <name type="scientific">Dreissena polymorpha</name>
    <name type="common">Zebra mussel</name>
    <name type="synonym">Mytilus polymorpha</name>
    <dbReference type="NCBI Taxonomy" id="45954"/>
    <lineage>
        <taxon>Eukaryota</taxon>
        <taxon>Metazoa</taxon>
        <taxon>Spiralia</taxon>
        <taxon>Lophotrochozoa</taxon>
        <taxon>Mollusca</taxon>
        <taxon>Bivalvia</taxon>
        <taxon>Autobranchia</taxon>
        <taxon>Heteroconchia</taxon>
        <taxon>Euheterodonta</taxon>
        <taxon>Imparidentia</taxon>
        <taxon>Neoheterodontei</taxon>
        <taxon>Myida</taxon>
        <taxon>Dreissenoidea</taxon>
        <taxon>Dreissenidae</taxon>
        <taxon>Dreissena</taxon>
    </lineage>
</organism>
<evidence type="ECO:0000313" key="1">
    <source>
        <dbReference type="EMBL" id="KAH3771137.1"/>
    </source>
</evidence>
<dbReference type="Proteomes" id="UP000828390">
    <property type="component" value="Unassembled WGS sequence"/>
</dbReference>
<reference evidence="1" key="1">
    <citation type="journal article" date="2019" name="bioRxiv">
        <title>The Genome of the Zebra Mussel, Dreissena polymorpha: A Resource for Invasive Species Research.</title>
        <authorList>
            <person name="McCartney M.A."/>
            <person name="Auch B."/>
            <person name="Kono T."/>
            <person name="Mallez S."/>
            <person name="Zhang Y."/>
            <person name="Obille A."/>
            <person name="Becker A."/>
            <person name="Abrahante J.E."/>
            <person name="Garbe J."/>
            <person name="Badalamenti J.P."/>
            <person name="Herman A."/>
            <person name="Mangelson H."/>
            <person name="Liachko I."/>
            <person name="Sullivan S."/>
            <person name="Sone E.D."/>
            <person name="Koren S."/>
            <person name="Silverstein K.A.T."/>
            <person name="Beckman K.B."/>
            <person name="Gohl D.M."/>
        </authorList>
    </citation>
    <scope>NUCLEOTIDE SEQUENCE</scope>
    <source>
        <strain evidence="1">Duluth1</strain>
        <tissue evidence="1">Whole animal</tissue>
    </source>
</reference>
<proteinExistence type="predicted"/>